<dbReference type="GO" id="GO:0003677">
    <property type="term" value="F:DNA binding"/>
    <property type="evidence" value="ECO:0007669"/>
    <property type="project" value="UniProtKB-UniRule"/>
</dbReference>
<dbReference type="InterPro" id="IPR001647">
    <property type="entry name" value="HTH_TetR"/>
</dbReference>
<dbReference type="Pfam" id="PF00440">
    <property type="entry name" value="TetR_N"/>
    <property type="match status" value="1"/>
</dbReference>
<comment type="caution">
    <text evidence="4">The sequence shown here is derived from an EMBL/GenBank/DDBJ whole genome shotgun (WGS) entry which is preliminary data.</text>
</comment>
<gene>
    <name evidence="4" type="ORF">B5D07_10125</name>
</gene>
<reference evidence="4 5" key="1">
    <citation type="submission" date="2017-03" db="EMBL/GenBank/DDBJ databases">
        <title>Antibiotic resistance of probiotic microorganisms.</title>
        <authorList>
            <person name="Sanudo A.I."/>
            <person name="Olivares M."/>
            <person name="Banuelos O."/>
        </authorList>
    </citation>
    <scope>NUCLEOTIDE SEQUENCE [LARGE SCALE GENOMIC DNA]</scope>
    <source>
        <strain evidence="4 5">CECT8605</strain>
    </source>
</reference>
<dbReference type="PANTHER" id="PTHR43479:SF7">
    <property type="entry name" value="TETR-FAMILY TRANSCRIPTIONAL REGULATOR"/>
    <property type="match status" value="1"/>
</dbReference>
<dbReference type="InterPro" id="IPR009057">
    <property type="entry name" value="Homeodomain-like_sf"/>
</dbReference>
<sequence length="190" mass="22058">MTEDIRRIKTKENIQNTFINIMAEQDLEKITVKAITSRARINKSTFYRNYADKYDLFYSIISNLLREYKATLSPDFFELVSIGSIAAIEKAINPIIDFFDQNKRTLLIIHSCQLSSILFDGMVTELHDVLIKKTDKKDSLVKSFYCTLIANNILTSIKWWHIYNNHRMSKMDFINVVTTTINEGIVSSID</sequence>
<evidence type="ECO:0000256" key="1">
    <source>
        <dbReference type="ARBA" id="ARBA00023125"/>
    </source>
</evidence>
<keyword evidence="1 2" id="KW-0238">DNA-binding</keyword>
<evidence type="ECO:0000256" key="2">
    <source>
        <dbReference type="PROSITE-ProRule" id="PRU00335"/>
    </source>
</evidence>
<protein>
    <submittedName>
        <fullName evidence="4">TetR family transcriptional regulator</fullName>
    </submittedName>
</protein>
<dbReference type="PANTHER" id="PTHR43479">
    <property type="entry name" value="ACREF/ENVCD OPERON REPRESSOR-RELATED"/>
    <property type="match status" value="1"/>
</dbReference>
<dbReference type="EMBL" id="MWVS01000120">
    <property type="protein sequence ID" value="OPG87608.1"/>
    <property type="molecule type" value="Genomic_DNA"/>
</dbReference>
<evidence type="ECO:0000313" key="4">
    <source>
        <dbReference type="EMBL" id="OPG87608.1"/>
    </source>
</evidence>
<feature type="DNA-binding region" description="H-T-H motif" evidence="2">
    <location>
        <begin position="31"/>
        <end position="50"/>
    </location>
</feature>
<dbReference type="RefSeq" id="WP_079376270.1">
    <property type="nucleotide sequence ID" value="NZ_CAKMAY010000054.1"/>
</dbReference>
<dbReference type="PROSITE" id="PS50977">
    <property type="entry name" value="HTH_TETR_2"/>
    <property type="match status" value="1"/>
</dbReference>
<name>A0A1V4FJJ2_LIMRT</name>
<dbReference type="Proteomes" id="UP000189795">
    <property type="component" value="Unassembled WGS sequence"/>
</dbReference>
<proteinExistence type="predicted"/>
<dbReference type="AlphaFoldDB" id="A0A1V4FJJ2"/>
<evidence type="ECO:0000313" key="5">
    <source>
        <dbReference type="Proteomes" id="UP000189795"/>
    </source>
</evidence>
<dbReference type="SUPFAM" id="SSF46689">
    <property type="entry name" value="Homeodomain-like"/>
    <property type="match status" value="1"/>
</dbReference>
<dbReference type="Gene3D" id="1.10.357.10">
    <property type="entry name" value="Tetracycline Repressor, domain 2"/>
    <property type="match status" value="1"/>
</dbReference>
<organism evidence="4 5">
    <name type="scientific">Limosilactobacillus reuteri</name>
    <name type="common">Lactobacillus reuteri</name>
    <dbReference type="NCBI Taxonomy" id="1598"/>
    <lineage>
        <taxon>Bacteria</taxon>
        <taxon>Bacillati</taxon>
        <taxon>Bacillota</taxon>
        <taxon>Bacilli</taxon>
        <taxon>Lactobacillales</taxon>
        <taxon>Lactobacillaceae</taxon>
        <taxon>Limosilactobacillus</taxon>
    </lineage>
</organism>
<feature type="domain" description="HTH tetR-type" evidence="3">
    <location>
        <begin position="8"/>
        <end position="68"/>
    </location>
</feature>
<accession>A0A1V4FJJ2</accession>
<dbReference type="InterPro" id="IPR050624">
    <property type="entry name" value="HTH-type_Tx_Regulator"/>
</dbReference>
<evidence type="ECO:0000259" key="3">
    <source>
        <dbReference type="PROSITE" id="PS50977"/>
    </source>
</evidence>